<evidence type="ECO:0000313" key="2">
    <source>
        <dbReference type="EMBL" id="APW63970.1"/>
    </source>
</evidence>
<dbReference type="InterPro" id="IPR038637">
    <property type="entry name" value="NPCBM_sf"/>
</dbReference>
<dbReference type="SUPFAM" id="SSF49785">
    <property type="entry name" value="Galactose-binding domain-like"/>
    <property type="match status" value="1"/>
</dbReference>
<dbReference type="STRING" id="1387353.BSF38_05558"/>
<dbReference type="Pfam" id="PF08305">
    <property type="entry name" value="NPCBM"/>
    <property type="match status" value="1"/>
</dbReference>
<keyword evidence="3" id="KW-1185">Reference proteome</keyword>
<dbReference type="Proteomes" id="UP000186309">
    <property type="component" value="Chromosome"/>
</dbReference>
<dbReference type="InterPro" id="IPR013222">
    <property type="entry name" value="Glyco_hyd_98_carb-bd"/>
</dbReference>
<dbReference type="OrthoDB" id="272011at2"/>
<evidence type="ECO:0000259" key="1">
    <source>
        <dbReference type="SMART" id="SM00776"/>
    </source>
</evidence>
<gene>
    <name evidence="2" type="ORF">BSF38_05558</name>
</gene>
<dbReference type="InterPro" id="IPR008979">
    <property type="entry name" value="Galactose-bd-like_sf"/>
</dbReference>
<reference evidence="3" key="1">
    <citation type="submission" date="2016-12" db="EMBL/GenBank/DDBJ databases">
        <title>Comparative genomics of four Isosphaeraceae planctomycetes: a common pool of plasmids and glycoside hydrolase genes.</title>
        <authorList>
            <person name="Ivanova A."/>
        </authorList>
    </citation>
    <scope>NUCLEOTIDE SEQUENCE [LARGE SCALE GENOMIC DNA]</scope>
    <source>
        <strain evidence="3">PX4</strain>
    </source>
</reference>
<dbReference type="AlphaFoldDB" id="A0A1U7CYE1"/>
<accession>A0A1U7CYE1</accession>
<dbReference type="RefSeq" id="WP_076350267.1">
    <property type="nucleotide sequence ID" value="NZ_CP019082.1"/>
</dbReference>
<name>A0A1U7CYE1_9BACT</name>
<organism evidence="2 3">
    <name type="scientific">Paludisphaera borealis</name>
    <dbReference type="NCBI Taxonomy" id="1387353"/>
    <lineage>
        <taxon>Bacteria</taxon>
        <taxon>Pseudomonadati</taxon>
        <taxon>Planctomycetota</taxon>
        <taxon>Planctomycetia</taxon>
        <taxon>Isosphaerales</taxon>
        <taxon>Isosphaeraceae</taxon>
        <taxon>Paludisphaera</taxon>
    </lineage>
</organism>
<evidence type="ECO:0000313" key="3">
    <source>
        <dbReference type="Proteomes" id="UP000186309"/>
    </source>
</evidence>
<sequence>MHRPRHHSSSTRTKGLRLVAVAAALTVGIALTVRAGEPPAAVAPVFEVLQVDGRTSSGRIAAIAPDRVAVTSADGQVHQIPLTALVKLSRENTRGRAAEGANVALPDGDRLMNVIVGSATDAAVEVHSYALGKMSVPLDSVLGLILTPPLDAEALDRLWERVRTQPRTSEVVWLGNGDRIAGTLLGVDDRLVRLQVQGKPMEIDRAGITAVGFDPALVSYPRPTTSYFEATLVDGTRLGIVDVKLDKGNVSAVTRFGRALRFPLADVVRLVPRTSAVDYLSERPVDGHSYVPYLGPVRPFRIDATVEGRPFQLGGRTYDRGLGAQSRTLIAYKLKPGDRRFQALVGVDDRAGPLGSVAFRVMVDGQSRFTTPPMTARDAPRPIDVDVTGAKLLILITEFGDRGDVRDFADWVEARVVR</sequence>
<protein>
    <submittedName>
        <fullName evidence="2">NPCBM containing protein</fullName>
    </submittedName>
</protein>
<dbReference type="Gene3D" id="2.60.120.1060">
    <property type="entry name" value="NPCBM/NEW2 domain"/>
    <property type="match status" value="1"/>
</dbReference>
<dbReference type="SMART" id="SM00776">
    <property type="entry name" value="NPCBM"/>
    <property type="match status" value="1"/>
</dbReference>
<feature type="domain" description="Glycosyl hydrolase family 98 putative carbohydrate-binding module" evidence="1">
    <location>
        <begin position="274"/>
        <end position="418"/>
    </location>
</feature>
<dbReference type="KEGG" id="pbor:BSF38_05558"/>
<dbReference type="EMBL" id="CP019082">
    <property type="protein sequence ID" value="APW63970.1"/>
    <property type="molecule type" value="Genomic_DNA"/>
</dbReference>
<proteinExistence type="predicted"/>